<accession>A0A811L2T3</accession>
<dbReference type="InterPro" id="IPR004686">
    <property type="entry name" value="Mtc"/>
</dbReference>
<organism evidence="10 11">
    <name type="scientific">Bursaphelenchus xylophilus</name>
    <name type="common">Pinewood nematode worm</name>
    <name type="synonym">Aphelenchoides xylophilus</name>
    <dbReference type="NCBI Taxonomy" id="6326"/>
    <lineage>
        <taxon>Eukaryota</taxon>
        <taxon>Metazoa</taxon>
        <taxon>Ecdysozoa</taxon>
        <taxon>Nematoda</taxon>
        <taxon>Chromadorea</taxon>
        <taxon>Rhabditida</taxon>
        <taxon>Tylenchina</taxon>
        <taxon>Tylenchomorpha</taxon>
        <taxon>Aphelenchoidea</taxon>
        <taxon>Aphelenchoididae</taxon>
        <taxon>Bursaphelenchus</taxon>
    </lineage>
</organism>
<dbReference type="NCBIfam" id="TIGR00798">
    <property type="entry name" value="mtc"/>
    <property type="match status" value="1"/>
</dbReference>
<evidence type="ECO:0000313" key="11">
    <source>
        <dbReference type="Proteomes" id="UP000659654"/>
    </source>
</evidence>
<evidence type="ECO:0000256" key="4">
    <source>
        <dbReference type="ARBA" id="ARBA00022692"/>
    </source>
</evidence>
<comment type="caution">
    <text evidence="10">The sequence shown here is derived from an EMBL/GenBank/DDBJ whole genome shotgun (WGS) entry which is preliminary data.</text>
</comment>
<dbReference type="PANTHER" id="PTHR11153">
    <property type="entry name" value="SIDEROFLEXIN"/>
    <property type="match status" value="1"/>
</dbReference>
<dbReference type="GO" id="GO:0140300">
    <property type="term" value="P:serine import into mitochondrion"/>
    <property type="evidence" value="ECO:0007669"/>
    <property type="project" value="TreeGrafter"/>
</dbReference>
<proteinExistence type="inferred from homology"/>
<reference evidence="10" key="1">
    <citation type="submission" date="2020-09" db="EMBL/GenBank/DDBJ databases">
        <authorList>
            <person name="Kikuchi T."/>
        </authorList>
    </citation>
    <scope>NUCLEOTIDE SEQUENCE</scope>
    <source>
        <strain evidence="10">Ka4C1</strain>
    </source>
</reference>
<evidence type="ECO:0000256" key="2">
    <source>
        <dbReference type="ARBA" id="ARBA00005974"/>
    </source>
</evidence>
<comment type="caution">
    <text evidence="9">Lacks conserved residue(s) required for the propagation of feature annotation.</text>
</comment>
<evidence type="ECO:0000256" key="7">
    <source>
        <dbReference type="ARBA" id="ARBA00023128"/>
    </source>
</evidence>
<dbReference type="Proteomes" id="UP000582659">
    <property type="component" value="Unassembled WGS sequence"/>
</dbReference>
<dbReference type="Proteomes" id="UP000659654">
    <property type="component" value="Unassembled WGS sequence"/>
</dbReference>
<protein>
    <recommendedName>
        <fullName evidence="9">Sidoreflexin</fullName>
    </recommendedName>
</protein>
<dbReference type="OrthoDB" id="6608471at2759"/>
<comment type="subcellular location">
    <subcellularLocation>
        <location evidence="1 9">Mitochondrion membrane</location>
        <topology evidence="1 9">Multi-pass membrane protein</topology>
    </subcellularLocation>
</comment>
<feature type="transmembrane region" description="Helical" evidence="9">
    <location>
        <begin position="298"/>
        <end position="320"/>
    </location>
</feature>
<keyword evidence="4 9" id="KW-0812">Transmembrane</keyword>
<dbReference type="PANTHER" id="PTHR11153:SF14">
    <property type="entry name" value="SIDEROFLEXIN-2"/>
    <property type="match status" value="1"/>
</dbReference>
<evidence type="ECO:0000256" key="6">
    <source>
        <dbReference type="ARBA" id="ARBA00022989"/>
    </source>
</evidence>
<comment type="similarity">
    <text evidence="2 9">Belongs to the sideroflexin family.</text>
</comment>
<keyword evidence="5" id="KW-0029">Amino-acid transport</keyword>
<dbReference type="AlphaFoldDB" id="A0A811L2T3"/>
<gene>
    <name evidence="10" type="ORF">BXYJ_LOCUS7013</name>
</gene>
<dbReference type="EMBL" id="CAJFDI010000003">
    <property type="protein sequence ID" value="CAD5222045.1"/>
    <property type="molecule type" value="Genomic_DNA"/>
</dbReference>
<name>A0A811L2T3_BURXY</name>
<keyword evidence="8 9" id="KW-0472">Membrane</keyword>
<keyword evidence="6 9" id="KW-1133">Transmembrane helix</keyword>
<evidence type="ECO:0000256" key="3">
    <source>
        <dbReference type="ARBA" id="ARBA00022448"/>
    </source>
</evidence>
<evidence type="ECO:0000256" key="5">
    <source>
        <dbReference type="ARBA" id="ARBA00022970"/>
    </source>
</evidence>
<feature type="transmembrane region" description="Helical" evidence="9">
    <location>
        <begin position="265"/>
        <end position="286"/>
    </location>
</feature>
<keyword evidence="11" id="KW-1185">Reference proteome</keyword>
<dbReference type="EMBL" id="CAJFCV020000003">
    <property type="protein sequence ID" value="CAG9109024.1"/>
    <property type="molecule type" value="Genomic_DNA"/>
</dbReference>
<dbReference type="GO" id="GO:0005743">
    <property type="term" value="C:mitochondrial inner membrane"/>
    <property type="evidence" value="ECO:0007669"/>
    <property type="project" value="TreeGrafter"/>
</dbReference>
<dbReference type="GO" id="GO:0015075">
    <property type="term" value="F:monoatomic ion transmembrane transporter activity"/>
    <property type="evidence" value="ECO:0007669"/>
    <property type="project" value="InterPro"/>
</dbReference>
<feature type="transmembrane region" description="Helical" evidence="9">
    <location>
        <begin position="176"/>
        <end position="194"/>
    </location>
</feature>
<sequence length="360" mass="40050">MVKGLEDLSAKLYNRLTHSKVSPVPSHSHTLLQNPVSTVDADSPIFSPNSFYGRVRHFAAITDPRLVFTPNRELFKAKALLDSVRQGNEVQASPSELRRAKVLYGSAFHPDSGELQNVMGRMCFNVYGSTLMCGGMMVFYRSTAGVFFWQWANQSFNALVNYTNRNAKSPLTKKDLITAYTSAVSGALGVAFGLKWFCAWKKLGVMWQRLVPITAVCVANFINIPLMRQNELKYGMSVSDADGNEVGKSKTAAFKAISQVAFSRNLIVIPSMVLTPLIVDATAVRWKWFAKNLKVLNLPVQLGLIFVLFGAMVPVGCGLFPQKSSIKVDSLKRFEPETYEELKALGLERVYFNKGLLRSR</sequence>
<evidence type="ECO:0000313" key="10">
    <source>
        <dbReference type="EMBL" id="CAD5222045.1"/>
    </source>
</evidence>
<keyword evidence="7 9" id="KW-0496">Mitochondrion</keyword>
<keyword evidence="3" id="KW-0813">Transport</keyword>
<evidence type="ECO:0000256" key="1">
    <source>
        <dbReference type="ARBA" id="ARBA00004225"/>
    </source>
</evidence>
<dbReference type="Pfam" id="PF03820">
    <property type="entry name" value="SFXNs"/>
    <property type="match status" value="1"/>
</dbReference>
<evidence type="ECO:0000256" key="8">
    <source>
        <dbReference type="ARBA" id="ARBA00023136"/>
    </source>
</evidence>
<evidence type="ECO:0000256" key="9">
    <source>
        <dbReference type="RuleBase" id="RU362000"/>
    </source>
</evidence>